<protein>
    <submittedName>
        <fullName evidence="1">Uncharacterized protein</fullName>
    </submittedName>
</protein>
<dbReference type="EMBL" id="CASHSV030000823">
    <property type="protein sequence ID" value="CAJ2679757.1"/>
    <property type="molecule type" value="Genomic_DNA"/>
</dbReference>
<name>A0ACB0MGG6_TRIPR</name>
<sequence>MAEKQNFHPALTVNNIRNFIPITLEMETSHYSSWAELFKIHCTVYEDNKASRAVHLENQFTRVHMDNYPNVSAYCQELKMLADQLSNVGAHVSEQRLVLQLIASLNENYDGVAVFIQQTNTACTALLTTNRSNDDNSGHSGSIQGSGNTAANRNTHNQRERGRGQNRNNNRGRNGGGRGRGRGNNSHNSGQQYNPRQWQQPYQWTPYSQWGPWGPQAWAVPPCPYPTSNWARPPSNRSPKTTGSRPPQAYSAHVRPPSNYAPTDIDATLQNLSLNVPDENWYMDTGTTSHMTTSQDGDATNEM</sequence>
<reference evidence="1" key="1">
    <citation type="submission" date="2023-10" db="EMBL/GenBank/DDBJ databases">
        <authorList>
            <person name="Rodriguez Cubillos JULIANA M."/>
            <person name="De Vega J."/>
        </authorList>
    </citation>
    <scope>NUCLEOTIDE SEQUENCE</scope>
</reference>
<evidence type="ECO:0000313" key="2">
    <source>
        <dbReference type="Proteomes" id="UP001177021"/>
    </source>
</evidence>
<dbReference type="Proteomes" id="UP001177021">
    <property type="component" value="Unassembled WGS sequence"/>
</dbReference>
<keyword evidence="2" id="KW-1185">Reference proteome</keyword>
<accession>A0ACB0MGG6</accession>
<gene>
    <name evidence="1" type="ORF">MILVUS5_LOCUS41789</name>
</gene>
<comment type="caution">
    <text evidence="1">The sequence shown here is derived from an EMBL/GenBank/DDBJ whole genome shotgun (WGS) entry which is preliminary data.</text>
</comment>
<evidence type="ECO:0000313" key="1">
    <source>
        <dbReference type="EMBL" id="CAJ2679757.1"/>
    </source>
</evidence>
<organism evidence="1 2">
    <name type="scientific">Trifolium pratense</name>
    <name type="common">Red clover</name>
    <dbReference type="NCBI Taxonomy" id="57577"/>
    <lineage>
        <taxon>Eukaryota</taxon>
        <taxon>Viridiplantae</taxon>
        <taxon>Streptophyta</taxon>
        <taxon>Embryophyta</taxon>
        <taxon>Tracheophyta</taxon>
        <taxon>Spermatophyta</taxon>
        <taxon>Magnoliopsida</taxon>
        <taxon>eudicotyledons</taxon>
        <taxon>Gunneridae</taxon>
        <taxon>Pentapetalae</taxon>
        <taxon>rosids</taxon>
        <taxon>fabids</taxon>
        <taxon>Fabales</taxon>
        <taxon>Fabaceae</taxon>
        <taxon>Papilionoideae</taxon>
        <taxon>50 kb inversion clade</taxon>
        <taxon>NPAAA clade</taxon>
        <taxon>Hologalegina</taxon>
        <taxon>IRL clade</taxon>
        <taxon>Trifolieae</taxon>
        <taxon>Trifolium</taxon>
    </lineage>
</organism>
<proteinExistence type="predicted"/>